<feature type="region of interest" description="Disordered" evidence="1">
    <location>
        <begin position="35"/>
        <end position="60"/>
    </location>
</feature>
<feature type="domain" description="EGF-like" evidence="2">
    <location>
        <begin position="10"/>
        <end position="21"/>
    </location>
</feature>
<dbReference type="InterPro" id="IPR002049">
    <property type="entry name" value="LE_dom"/>
</dbReference>
<dbReference type="Proteomes" id="UP000324091">
    <property type="component" value="Chromosome 20"/>
</dbReference>
<evidence type="ECO:0000313" key="3">
    <source>
        <dbReference type="EMBL" id="TWW66389.1"/>
    </source>
</evidence>
<proteinExistence type="predicted"/>
<dbReference type="FunFam" id="2.10.25.10:FF:001161">
    <property type="entry name" value="Netrin-G2"/>
    <property type="match status" value="1"/>
</dbReference>
<feature type="non-terminal residue" evidence="3">
    <location>
        <position position="1"/>
    </location>
</feature>
<organism evidence="3 4">
    <name type="scientific">Takifugu flavidus</name>
    <name type="common">sansaifugu</name>
    <dbReference type="NCBI Taxonomy" id="433684"/>
    <lineage>
        <taxon>Eukaryota</taxon>
        <taxon>Metazoa</taxon>
        <taxon>Chordata</taxon>
        <taxon>Craniata</taxon>
        <taxon>Vertebrata</taxon>
        <taxon>Euteleostomi</taxon>
        <taxon>Actinopterygii</taxon>
        <taxon>Neopterygii</taxon>
        <taxon>Teleostei</taxon>
        <taxon>Neoteleostei</taxon>
        <taxon>Acanthomorphata</taxon>
        <taxon>Eupercaria</taxon>
        <taxon>Tetraodontiformes</taxon>
        <taxon>Tetradontoidea</taxon>
        <taxon>Tetraodontidae</taxon>
        <taxon>Takifugu</taxon>
    </lineage>
</organism>
<dbReference type="SUPFAM" id="SSF57196">
    <property type="entry name" value="EGF/Laminin"/>
    <property type="match status" value="1"/>
</dbReference>
<dbReference type="PROSITE" id="PS00022">
    <property type="entry name" value="EGF_1"/>
    <property type="match status" value="1"/>
</dbReference>
<dbReference type="Gene3D" id="2.10.25.10">
    <property type="entry name" value="Laminin"/>
    <property type="match status" value="1"/>
</dbReference>
<comment type="caution">
    <text evidence="3">The sequence shown here is derived from an EMBL/GenBank/DDBJ whole genome shotgun (WGS) entry which is preliminary data.</text>
</comment>
<evidence type="ECO:0000259" key="2">
    <source>
        <dbReference type="PROSITE" id="PS00022"/>
    </source>
</evidence>
<gene>
    <name evidence="3" type="ORF">D4764_20G0004210</name>
</gene>
<dbReference type="AlphaFoldDB" id="A0A5C6NID3"/>
<protein>
    <submittedName>
        <fullName evidence="3">Netrin-G2 Laminet-2</fullName>
    </submittedName>
</protein>
<dbReference type="EMBL" id="RHFK02000013">
    <property type="protein sequence ID" value="TWW66389.1"/>
    <property type="molecule type" value="Genomic_DNA"/>
</dbReference>
<sequence length="60" mass="6349">CLLQDGTLQCQCEHNTTGQDCQRCRKGFKAKSWKAGSYLPTPNGTPNSCTIAGSPSGSSK</sequence>
<reference evidence="3 4" key="1">
    <citation type="submission" date="2019-04" db="EMBL/GenBank/DDBJ databases">
        <title>Chromosome genome assembly for Takifugu flavidus.</title>
        <authorList>
            <person name="Xiao S."/>
        </authorList>
    </citation>
    <scope>NUCLEOTIDE SEQUENCE [LARGE SCALE GENOMIC DNA]</scope>
    <source>
        <strain evidence="3">HTHZ2018</strain>
        <tissue evidence="3">Muscle</tissue>
    </source>
</reference>
<dbReference type="InterPro" id="IPR000742">
    <property type="entry name" value="EGF"/>
</dbReference>
<feature type="compositionally biased region" description="Polar residues" evidence="1">
    <location>
        <begin position="40"/>
        <end position="60"/>
    </location>
</feature>
<accession>A0A5C6NID3</accession>
<dbReference type="Pfam" id="PF00053">
    <property type="entry name" value="EGF_laminin"/>
    <property type="match status" value="1"/>
</dbReference>
<evidence type="ECO:0000256" key="1">
    <source>
        <dbReference type="SAM" id="MobiDB-lite"/>
    </source>
</evidence>
<keyword evidence="4" id="KW-1185">Reference proteome</keyword>
<evidence type="ECO:0000313" key="4">
    <source>
        <dbReference type="Proteomes" id="UP000324091"/>
    </source>
</evidence>
<dbReference type="CDD" id="cd00055">
    <property type="entry name" value="EGF_Lam"/>
    <property type="match status" value="1"/>
</dbReference>
<name>A0A5C6NID3_9TELE</name>